<gene>
    <name evidence="1" type="ORF">GCM10022419_033740</name>
</gene>
<organism evidence="1 2">
    <name type="scientific">Nonomuraea rosea</name>
    <dbReference type="NCBI Taxonomy" id="638574"/>
    <lineage>
        <taxon>Bacteria</taxon>
        <taxon>Bacillati</taxon>
        <taxon>Actinomycetota</taxon>
        <taxon>Actinomycetes</taxon>
        <taxon>Streptosporangiales</taxon>
        <taxon>Streptosporangiaceae</taxon>
        <taxon>Nonomuraea</taxon>
    </lineage>
</organism>
<evidence type="ECO:0000313" key="2">
    <source>
        <dbReference type="Proteomes" id="UP001500630"/>
    </source>
</evidence>
<sequence length="63" mass="7355">MVEAPPYGTRDYVRQFVDAVARVRPGHADLSESEIASRVFYVYTASLPFWRRVRLAWRAVRRG</sequence>
<evidence type="ECO:0000313" key="1">
    <source>
        <dbReference type="EMBL" id="GAA3550721.1"/>
    </source>
</evidence>
<name>A0ABP6WHE6_9ACTN</name>
<reference evidence="2" key="1">
    <citation type="journal article" date="2019" name="Int. J. Syst. Evol. Microbiol.">
        <title>The Global Catalogue of Microorganisms (GCM) 10K type strain sequencing project: providing services to taxonomists for standard genome sequencing and annotation.</title>
        <authorList>
            <consortium name="The Broad Institute Genomics Platform"/>
            <consortium name="The Broad Institute Genome Sequencing Center for Infectious Disease"/>
            <person name="Wu L."/>
            <person name="Ma J."/>
        </authorList>
    </citation>
    <scope>NUCLEOTIDE SEQUENCE [LARGE SCALE GENOMIC DNA]</scope>
    <source>
        <strain evidence="2">JCM 17326</strain>
    </source>
</reference>
<proteinExistence type="predicted"/>
<dbReference type="Proteomes" id="UP001500630">
    <property type="component" value="Unassembled WGS sequence"/>
</dbReference>
<keyword evidence="2" id="KW-1185">Reference proteome</keyword>
<dbReference type="EMBL" id="BAABDQ010000006">
    <property type="protein sequence ID" value="GAA3550721.1"/>
    <property type="molecule type" value="Genomic_DNA"/>
</dbReference>
<dbReference type="RefSeq" id="WP_345562725.1">
    <property type="nucleotide sequence ID" value="NZ_BAABDQ010000006.1"/>
</dbReference>
<comment type="caution">
    <text evidence="1">The sequence shown here is derived from an EMBL/GenBank/DDBJ whole genome shotgun (WGS) entry which is preliminary data.</text>
</comment>
<accession>A0ABP6WHE6</accession>
<protein>
    <submittedName>
        <fullName evidence="1">Uncharacterized protein</fullName>
    </submittedName>
</protein>